<organism evidence="1 2">
    <name type="scientific">Splendidivirga corallicola</name>
    <dbReference type="NCBI Taxonomy" id="3051826"/>
    <lineage>
        <taxon>Bacteria</taxon>
        <taxon>Pseudomonadati</taxon>
        <taxon>Bacteroidota</taxon>
        <taxon>Cytophagia</taxon>
        <taxon>Cytophagales</taxon>
        <taxon>Splendidivirgaceae</taxon>
        <taxon>Splendidivirga</taxon>
    </lineage>
</organism>
<evidence type="ECO:0008006" key="3">
    <source>
        <dbReference type="Google" id="ProtNLM"/>
    </source>
</evidence>
<proteinExistence type="predicted"/>
<dbReference type="PROSITE" id="PS51257">
    <property type="entry name" value="PROKAR_LIPOPROTEIN"/>
    <property type="match status" value="1"/>
</dbReference>
<evidence type="ECO:0000313" key="2">
    <source>
        <dbReference type="Proteomes" id="UP001172082"/>
    </source>
</evidence>
<protein>
    <recommendedName>
        <fullName evidence="3">Lipoprotein</fullName>
    </recommendedName>
</protein>
<gene>
    <name evidence="1" type="ORF">QQ008_20500</name>
</gene>
<keyword evidence="2" id="KW-1185">Reference proteome</keyword>
<sequence length="136" mass="15343">MKRLLLLLITGLVLTSCEIYVEGEVIYDPRDKFLGAYEVDEYSVTLDAYSVYDVHVTKSYYDDGVIFINNFYGVNIEIFGTVSGSRVTIPLQEVNYYQIEGHGSIIGGELRLNYTVTDLDIRSNLTDHCNAVALKL</sequence>
<evidence type="ECO:0000313" key="1">
    <source>
        <dbReference type="EMBL" id="MDN5203783.1"/>
    </source>
</evidence>
<comment type="caution">
    <text evidence="1">The sequence shown here is derived from an EMBL/GenBank/DDBJ whole genome shotgun (WGS) entry which is preliminary data.</text>
</comment>
<dbReference type="RefSeq" id="WP_346753806.1">
    <property type="nucleotide sequence ID" value="NZ_JAUJEA010000008.1"/>
</dbReference>
<reference evidence="1" key="1">
    <citation type="submission" date="2023-06" db="EMBL/GenBank/DDBJ databases">
        <title>Genomic of Parafulvivirga corallium.</title>
        <authorList>
            <person name="Wang G."/>
        </authorList>
    </citation>
    <scope>NUCLEOTIDE SEQUENCE</scope>
    <source>
        <strain evidence="1">BMA10</strain>
    </source>
</reference>
<name>A0ABT8KUI0_9BACT</name>
<dbReference type="Proteomes" id="UP001172082">
    <property type="component" value="Unassembled WGS sequence"/>
</dbReference>
<dbReference type="EMBL" id="JAUJEA010000008">
    <property type="protein sequence ID" value="MDN5203783.1"/>
    <property type="molecule type" value="Genomic_DNA"/>
</dbReference>
<accession>A0ABT8KUI0</accession>